<dbReference type="Gene3D" id="2.120.10.30">
    <property type="entry name" value="TolB, C-terminal domain"/>
    <property type="match status" value="3"/>
</dbReference>
<dbReference type="GO" id="GO:0017147">
    <property type="term" value="F:Wnt-protein binding"/>
    <property type="evidence" value="ECO:0007669"/>
    <property type="project" value="TreeGrafter"/>
</dbReference>
<accession>A0A8B8D7Z6</accession>
<dbReference type="GO" id="GO:0060070">
    <property type="term" value="P:canonical Wnt signaling pathway"/>
    <property type="evidence" value="ECO:0007669"/>
    <property type="project" value="TreeGrafter"/>
</dbReference>
<dbReference type="SMART" id="SM00135">
    <property type="entry name" value="LY"/>
    <property type="match status" value="9"/>
</dbReference>
<dbReference type="GO" id="GO:0042813">
    <property type="term" value="F:Wnt receptor activity"/>
    <property type="evidence" value="ECO:0007669"/>
    <property type="project" value="TreeGrafter"/>
</dbReference>
<dbReference type="RefSeq" id="XP_022322986.1">
    <property type="nucleotide sequence ID" value="XM_022467278.1"/>
</dbReference>
<keyword evidence="4" id="KW-1133">Transmembrane helix</keyword>
<dbReference type="PROSITE" id="PS51120">
    <property type="entry name" value="LDLRB"/>
    <property type="match status" value="2"/>
</dbReference>
<evidence type="ECO:0000313" key="6">
    <source>
        <dbReference type="Proteomes" id="UP000694844"/>
    </source>
</evidence>
<dbReference type="SUPFAM" id="SSF57196">
    <property type="entry name" value="EGF/Laminin"/>
    <property type="match status" value="2"/>
</dbReference>
<feature type="repeat" description="LDL-receptor class B" evidence="3">
    <location>
        <begin position="680"/>
        <end position="723"/>
    </location>
</feature>
<name>A0A8B8D7Z6_CRAVI</name>
<dbReference type="GO" id="GO:0005886">
    <property type="term" value="C:plasma membrane"/>
    <property type="evidence" value="ECO:0007669"/>
    <property type="project" value="TreeGrafter"/>
</dbReference>
<evidence type="ECO:0000313" key="7">
    <source>
        <dbReference type="RefSeq" id="XP_022322986.1"/>
    </source>
</evidence>
<dbReference type="PROSITE" id="PS50923">
    <property type="entry name" value="SUSHI"/>
    <property type="match status" value="1"/>
</dbReference>
<dbReference type="Proteomes" id="UP000694844">
    <property type="component" value="Chromosome 3"/>
</dbReference>
<comment type="caution">
    <text evidence="2">Lacks conserved residue(s) required for the propagation of feature annotation.</text>
</comment>
<evidence type="ECO:0000259" key="5">
    <source>
        <dbReference type="PROSITE" id="PS50923"/>
    </source>
</evidence>
<dbReference type="CDD" id="cd00033">
    <property type="entry name" value="CCP"/>
    <property type="match status" value="1"/>
</dbReference>
<keyword evidence="4" id="KW-0472">Membrane</keyword>
<gene>
    <name evidence="7" type="primary">LOC111124426</name>
</gene>
<dbReference type="PANTHER" id="PTHR46513">
    <property type="entry name" value="VITELLOGENIN RECEPTOR-LIKE PROTEIN-RELATED-RELATED"/>
    <property type="match status" value="1"/>
</dbReference>
<dbReference type="OrthoDB" id="6151702at2759"/>
<dbReference type="SMART" id="SM00181">
    <property type="entry name" value="EGF"/>
    <property type="match status" value="3"/>
</dbReference>
<dbReference type="InterPro" id="IPR035976">
    <property type="entry name" value="Sushi/SCR/CCP_sf"/>
</dbReference>
<dbReference type="InterPro" id="IPR000033">
    <property type="entry name" value="LDLR_classB_rpt"/>
</dbReference>
<dbReference type="SUPFAM" id="SSF63825">
    <property type="entry name" value="YWTD domain"/>
    <property type="match status" value="3"/>
</dbReference>
<dbReference type="InterPro" id="IPR000436">
    <property type="entry name" value="Sushi_SCR_CCP_dom"/>
</dbReference>
<proteinExistence type="predicted"/>
<keyword evidence="1" id="KW-1015">Disulfide bond</keyword>
<feature type="transmembrane region" description="Helical" evidence="4">
    <location>
        <begin position="930"/>
        <end position="951"/>
    </location>
</feature>
<dbReference type="SUPFAM" id="SSF57535">
    <property type="entry name" value="Complement control module/SCR domain"/>
    <property type="match status" value="1"/>
</dbReference>
<dbReference type="KEGG" id="cvn:111124426"/>
<organism evidence="6 7">
    <name type="scientific">Crassostrea virginica</name>
    <name type="common">Eastern oyster</name>
    <dbReference type="NCBI Taxonomy" id="6565"/>
    <lineage>
        <taxon>Eukaryota</taxon>
        <taxon>Metazoa</taxon>
        <taxon>Spiralia</taxon>
        <taxon>Lophotrochozoa</taxon>
        <taxon>Mollusca</taxon>
        <taxon>Bivalvia</taxon>
        <taxon>Autobranchia</taxon>
        <taxon>Pteriomorphia</taxon>
        <taxon>Ostreida</taxon>
        <taxon>Ostreoidea</taxon>
        <taxon>Ostreidae</taxon>
        <taxon>Crassostrea</taxon>
    </lineage>
</organism>
<dbReference type="InterPro" id="IPR011042">
    <property type="entry name" value="6-blade_b-propeller_TolB-like"/>
</dbReference>
<feature type="repeat" description="LDL-receptor class B" evidence="3">
    <location>
        <begin position="724"/>
        <end position="766"/>
    </location>
</feature>
<evidence type="ECO:0000256" key="3">
    <source>
        <dbReference type="PROSITE-ProRule" id="PRU00461"/>
    </source>
</evidence>
<dbReference type="InterPro" id="IPR000742">
    <property type="entry name" value="EGF"/>
</dbReference>
<sequence length="1058" mass="117045">MTIASVVRGKSQSVGQIALDHLSNNIYWCDGHLNWITMKPLEINDSNPDSTYKVIIEEDLHQPEGLALDPWDGVMFFTENNPSCRIERASLSGHNRTVLVYRGLLRVMALSVDAENNLLFWADHERHTVEVSGYDGNNRRVLQRMNGVSITGLHYYNNIVYGVSATRRRLIGLAADTGDIVSDIVTTTGDPFSVTVYDASVNVTYDDPCATKNCQQICVNTPSGPLCLCGEGYSLDDDGVTCKVKSLFYDKGLVINNATMLFMLDTRFINGAGGRVPYLTITSSIITTFAVNAFSRMIYFADAKTNSLHELDTSTRRYRILASTAPVTDLTYDWRADMLWWIEPDQSFIRTMSLITGRISTIYSNLKRPTSLTIDAQNGYVFWISESSIIQGNLERMAPKTVLSALNNPLRLHFDVTSQRLFWLEKEMYIKSCKTNGTDVKSHVIVFNASDIFVYKDFLGWLSGNQIHFAKQTSVASEVTFNIFPSPKEVAVLDPLLQRDLTDTCEILNGGCDDICVPMATGSRCECDTGLQLQSDFKSCTSNVMEENFILVADFSHGRILQIDIVTGEMTKLAVDVRKCSGVAFDTKTSELFYADAVQKNIKSLSFPTLTPALVYETGIYSVERMAVDSSTGNLYFTAITQAQPSSGYIGVVHRQLALHKTLISGLQNPRAIALYSSKGILFWTEIGARPRIGKAFMNGTAVEYIVTSDVIVPNGLAVDYDARRLYWTDGEQNRIEHSDLDGANRRVLSTHPGALMMDLVVNGWFLYSLFFCRRVIKVDKFSGEELPFMADHPELGRLDGVAISSNGSLDESTLCSTRNGQCSTFCFPTPDGSTCGCEDGVSLESDKEICAGATSCRTSLPNMNLLDCHPYSGQSCLYECKPGYTLSINTTLHCDPTGQWDVDPETLCTALVDGDANGNQSGSVRQALVYVYAGVGVALLLVLVVAAIVVRRLVRRRQTKEPTRLYYENSAYLSEGNSYAGFMTRGNESSCTERAGSGDYNTIGDMMAYEEMKSSNTSAACHYDPYINPCADLTKDTYFIPCTENTENTSNPYLKAV</sequence>
<dbReference type="PROSITE" id="PS01186">
    <property type="entry name" value="EGF_2"/>
    <property type="match status" value="1"/>
</dbReference>
<dbReference type="InterPro" id="IPR050778">
    <property type="entry name" value="Cueball_EGF_LRP_Nidogen"/>
</dbReference>
<dbReference type="AlphaFoldDB" id="A0A8B8D7Z6"/>
<dbReference type="Pfam" id="PF00058">
    <property type="entry name" value="Ldl_recept_b"/>
    <property type="match status" value="2"/>
</dbReference>
<evidence type="ECO:0000256" key="2">
    <source>
        <dbReference type="PROSITE-ProRule" id="PRU00302"/>
    </source>
</evidence>
<reference evidence="7" key="1">
    <citation type="submission" date="2025-08" db="UniProtKB">
        <authorList>
            <consortium name="RefSeq"/>
        </authorList>
    </citation>
    <scope>IDENTIFICATION</scope>
    <source>
        <tissue evidence="7">Whole sample</tissue>
    </source>
</reference>
<evidence type="ECO:0000256" key="1">
    <source>
        <dbReference type="ARBA" id="ARBA00023157"/>
    </source>
</evidence>
<protein>
    <submittedName>
        <fullName evidence="7">Low-density lipoprotein receptor-related protein 4-like</fullName>
    </submittedName>
</protein>
<evidence type="ECO:0000256" key="4">
    <source>
        <dbReference type="SAM" id="Phobius"/>
    </source>
</evidence>
<keyword evidence="4" id="KW-0812">Transmembrane</keyword>
<dbReference type="GeneID" id="111124426"/>
<dbReference type="Gene3D" id="2.10.70.10">
    <property type="entry name" value="Complement Module, domain 1"/>
    <property type="match status" value="1"/>
</dbReference>
<feature type="domain" description="Sushi" evidence="5">
    <location>
        <begin position="855"/>
        <end position="911"/>
    </location>
</feature>
<keyword evidence="2" id="KW-0768">Sushi</keyword>
<keyword evidence="6" id="KW-1185">Reference proteome</keyword>
<dbReference type="Pfam" id="PF00084">
    <property type="entry name" value="Sushi"/>
    <property type="match status" value="1"/>
</dbReference>